<feature type="region of interest" description="Disordered" evidence="1">
    <location>
        <begin position="240"/>
        <end position="317"/>
    </location>
</feature>
<evidence type="ECO:0000313" key="3">
    <source>
        <dbReference type="EMBL" id="OJT03639.1"/>
    </source>
</evidence>
<keyword evidence="2" id="KW-1133">Transmembrane helix</keyword>
<keyword evidence="2" id="KW-0472">Membrane</keyword>
<protein>
    <submittedName>
        <fullName evidence="3">Uncharacterized protein</fullName>
    </submittedName>
</protein>
<dbReference type="Proteomes" id="UP000184267">
    <property type="component" value="Unassembled WGS sequence"/>
</dbReference>
<dbReference type="STRING" id="154538.A0A1M2V7R2"/>
<gene>
    <name evidence="3" type="ORF">TRAPUB_5667</name>
</gene>
<evidence type="ECO:0000256" key="1">
    <source>
        <dbReference type="SAM" id="MobiDB-lite"/>
    </source>
</evidence>
<feature type="compositionally biased region" description="Polar residues" evidence="1">
    <location>
        <begin position="244"/>
        <end position="260"/>
    </location>
</feature>
<dbReference type="EMBL" id="MNAD01001602">
    <property type="protein sequence ID" value="OJT03639.1"/>
    <property type="molecule type" value="Genomic_DNA"/>
</dbReference>
<dbReference type="OMA" id="TTWIANV"/>
<dbReference type="AlphaFoldDB" id="A0A1M2V7R2"/>
<name>A0A1M2V7R2_TRAPU</name>
<proteinExistence type="predicted"/>
<evidence type="ECO:0000313" key="4">
    <source>
        <dbReference type="Proteomes" id="UP000184267"/>
    </source>
</evidence>
<sequence length="317" mass="33621">MSAVSTLFTIDTPLLPAQCTLVELHWAGGTPPYNITINTTFDKVLAYYPSITTTSTTWIANVTAGAAVAVIGTDADGVDGNSDIFIMNRGTSDSCLQHGKKALSTGGIAVIAVAGAVICSAALALAVWTRRRRRSGDWHGRERGRPIPLPAIKALLDARFLISWFLVDLNGTSLDPAQPQLSSKALMRQRELRAEGAEVAVESSGSRVLDESTSAEVGDHTLRADMSVVEVVDRQVIPFVRPPQTRSKQNALDSAGSTQESHSSRSALASSDPQPLGDQGRVPTHALDGGVRLAGGPLDALDDIDATATLPPPYRRY</sequence>
<comment type="caution">
    <text evidence="3">The sequence shown here is derived from an EMBL/GenBank/DDBJ whole genome shotgun (WGS) entry which is preliminary data.</text>
</comment>
<keyword evidence="2" id="KW-0812">Transmembrane</keyword>
<feature type="transmembrane region" description="Helical" evidence="2">
    <location>
        <begin position="108"/>
        <end position="128"/>
    </location>
</feature>
<accession>A0A1M2V7R2</accession>
<dbReference type="OrthoDB" id="2758692at2759"/>
<keyword evidence="4" id="KW-1185">Reference proteome</keyword>
<organism evidence="3 4">
    <name type="scientific">Trametes pubescens</name>
    <name type="common">White-rot fungus</name>
    <dbReference type="NCBI Taxonomy" id="154538"/>
    <lineage>
        <taxon>Eukaryota</taxon>
        <taxon>Fungi</taxon>
        <taxon>Dikarya</taxon>
        <taxon>Basidiomycota</taxon>
        <taxon>Agaricomycotina</taxon>
        <taxon>Agaricomycetes</taxon>
        <taxon>Polyporales</taxon>
        <taxon>Polyporaceae</taxon>
        <taxon>Trametes</taxon>
    </lineage>
</organism>
<reference evidence="3 4" key="1">
    <citation type="submission" date="2016-10" db="EMBL/GenBank/DDBJ databases">
        <title>Genome sequence of the basidiomycete white-rot fungus Trametes pubescens.</title>
        <authorList>
            <person name="Makela M.R."/>
            <person name="Granchi Z."/>
            <person name="Peng M."/>
            <person name="De Vries R.P."/>
            <person name="Grigoriev I."/>
            <person name="Riley R."/>
            <person name="Hilden K."/>
        </authorList>
    </citation>
    <scope>NUCLEOTIDE SEQUENCE [LARGE SCALE GENOMIC DNA]</scope>
    <source>
        <strain evidence="3 4">FBCC735</strain>
    </source>
</reference>
<evidence type="ECO:0000256" key="2">
    <source>
        <dbReference type="SAM" id="Phobius"/>
    </source>
</evidence>